<dbReference type="Proteomes" id="UP000325081">
    <property type="component" value="Unassembled WGS sequence"/>
</dbReference>
<sequence>MHGIPSACPLGQTSYDRVPRSELSLGTFVKHLTGTLESAPFGVGANQATLAVHVLVEAELERGPMDLLRQGPVRELAGGFEDDGESEAVWPEPGPAHGGEDAQRLVRGLEPAVDSGDGVVVKGVRKIRRSCFILVEAETWAAIALGSSEIGRCGWRARNWAEGLSLKWENVR</sequence>
<organism evidence="2 3">
    <name type="scientific">Striga asiatica</name>
    <name type="common">Asiatic witchweed</name>
    <name type="synonym">Buchnera asiatica</name>
    <dbReference type="NCBI Taxonomy" id="4170"/>
    <lineage>
        <taxon>Eukaryota</taxon>
        <taxon>Viridiplantae</taxon>
        <taxon>Streptophyta</taxon>
        <taxon>Embryophyta</taxon>
        <taxon>Tracheophyta</taxon>
        <taxon>Spermatophyta</taxon>
        <taxon>Magnoliopsida</taxon>
        <taxon>eudicotyledons</taxon>
        <taxon>Gunneridae</taxon>
        <taxon>Pentapetalae</taxon>
        <taxon>asterids</taxon>
        <taxon>lamiids</taxon>
        <taxon>Lamiales</taxon>
        <taxon>Orobanchaceae</taxon>
        <taxon>Buchnereae</taxon>
        <taxon>Striga</taxon>
    </lineage>
</organism>
<accession>A0A5A7PVS8</accession>
<evidence type="ECO:0000313" key="3">
    <source>
        <dbReference type="Proteomes" id="UP000325081"/>
    </source>
</evidence>
<keyword evidence="3" id="KW-1185">Reference proteome</keyword>
<proteinExistence type="predicted"/>
<gene>
    <name evidence="2" type="ORF">STAS_12563</name>
</gene>
<reference evidence="3" key="1">
    <citation type="journal article" date="2019" name="Curr. Biol.">
        <title>Genome Sequence of Striga asiatica Provides Insight into the Evolution of Plant Parasitism.</title>
        <authorList>
            <person name="Yoshida S."/>
            <person name="Kim S."/>
            <person name="Wafula E.K."/>
            <person name="Tanskanen J."/>
            <person name="Kim Y.M."/>
            <person name="Honaas L."/>
            <person name="Yang Z."/>
            <person name="Spallek T."/>
            <person name="Conn C.E."/>
            <person name="Ichihashi Y."/>
            <person name="Cheong K."/>
            <person name="Cui S."/>
            <person name="Der J.P."/>
            <person name="Gundlach H."/>
            <person name="Jiao Y."/>
            <person name="Hori C."/>
            <person name="Ishida J.K."/>
            <person name="Kasahara H."/>
            <person name="Kiba T."/>
            <person name="Kim M.S."/>
            <person name="Koo N."/>
            <person name="Laohavisit A."/>
            <person name="Lee Y.H."/>
            <person name="Lumba S."/>
            <person name="McCourt P."/>
            <person name="Mortimer J.C."/>
            <person name="Mutuku J.M."/>
            <person name="Nomura T."/>
            <person name="Sasaki-Sekimoto Y."/>
            <person name="Seto Y."/>
            <person name="Wang Y."/>
            <person name="Wakatake T."/>
            <person name="Sakakibara H."/>
            <person name="Demura T."/>
            <person name="Yamaguchi S."/>
            <person name="Yoneyama K."/>
            <person name="Manabe R.I."/>
            <person name="Nelson D.C."/>
            <person name="Schulman A.H."/>
            <person name="Timko M.P."/>
            <person name="dePamphilis C.W."/>
            <person name="Choi D."/>
            <person name="Shirasu K."/>
        </authorList>
    </citation>
    <scope>NUCLEOTIDE SEQUENCE [LARGE SCALE GENOMIC DNA]</scope>
    <source>
        <strain evidence="3">cv. UVA1</strain>
    </source>
</reference>
<name>A0A5A7PVS8_STRAF</name>
<feature type="region of interest" description="Disordered" evidence="1">
    <location>
        <begin position="80"/>
        <end position="101"/>
    </location>
</feature>
<protein>
    <submittedName>
        <fullName evidence="2">LUC7 related protein</fullName>
    </submittedName>
</protein>
<evidence type="ECO:0000313" key="2">
    <source>
        <dbReference type="EMBL" id="GER36237.1"/>
    </source>
</evidence>
<comment type="caution">
    <text evidence="2">The sequence shown here is derived from an EMBL/GenBank/DDBJ whole genome shotgun (WGS) entry which is preliminary data.</text>
</comment>
<dbReference type="AlphaFoldDB" id="A0A5A7PVS8"/>
<dbReference type="EMBL" id="BKCP01005084">
    <property type="protein sequence ID" value="GER36237.1"/>
    <property type="molecule type" value="Genomic_DNA"/>
</dbReference>
<evidence type="ECO:0000256" key="1">
    <source>
        <dbReference type="SAM" id="MobiDB-lite"/>
    </source>
</evidence>